<evidence type="ECO:0000259" key="2">
    <source>
        <dbReference type="SMART" id="SM00822"/>
    </source>
</evidence>
<dbReference type="NCBIfam" id="NF004203">
    <property type="entry name" value="PRK05653.2-4"/>
    <property type="match status" value="1"/>
</dbReference>
<name>A0ABR8MYC2_9BACL</name>
<dbReference type="SUPFAM" id="SSF51735">
    <property type="entry name" value="NAD(P)-binding Rossmann-fold domains"/>
    <property type="match status" value="1"/>
</dbReference>
<dbReference type="Gene3D" id="3.40.50.720">
    <property type="entry name" value="NAD(P)-binding Rossmann-like Domain"/>
    <property type="match status" value="1"/>
</dbReference>
<dbReference type="InterPro" id="IPR036291">
    <property type="entry name" value="NAD(P)-bd_dom_sf"/>
</dbReference>
<dbReference type="Pfam" id="PF13561">
    <property type="entry name" value="adh_short_C2"/>
    <property type="match status" value="1"/>
</dbReference>
<dbReference type="PRINTS" id="PR00080">
    <property type="entry name" value="SDRFAMILY"/>
</dbReference>
<organism evidence="3 4">
    <name type="scientific">Paenibacillus terricola</name>
    <dbReference type="NCBI Taxonomy" id="2763503"/>
    <lineage>
        <taxon>Bacteria</taxon>
        <taxon>Bacillati</taxon>
        <taxon>Bacillota</taxon>
        <taxon>Bacilli</taxon>
        <taxon>Bacillales</taxon>
        <taxon>Paenibacillaceae</taxon>
        <taxon>Paenibacillus</taxon>
    </lineage>
</organism>
<evidence type="ECO:0000313" key="3">
    <source>
        <dbReference type="EMBL" id="MBD3919189.1"/>
    </source>
</evidence>
<reference evidence="3 4" key="1">
    <citation type="submission" date="2020-09" db="EMBL/GenBank/DDBJ databases">
        <title>Paenibacillus sp. strain PR3 16S rRNA gene Genome sequencing and assembly.</title>
        <authorList>
            <person name="Kim J."/>
        </authorList>
    </citation>
    <scope>NUCLEOTIDE SEQUENCE [LARGE SCALE GENOMIC DNA]</scope>
    <source>
        <strain evidence="3 4">PR3</strain>
    </source>
</reference>
<accession>A0ABR8MYC2</accession>
<comment type="similarity">
    <text evidence="1">Belongs to the short-chain dehydrogenases/reductases (SDR) family.</text>
</comment>
<dbReference type="EMBL" id="JACXZA010000002">
    <property type="protein sequence ID" value="MBD3919189.1"/>
    <property type="molecule type" value="Genomic_DNA"/>
</dbReference>
<dbReference type="PANTHER" id="PTHR42760:SF40">
    <property type="entry name" value="3-OXOACYL-[ACYL-CARRIER-PROTEIN] REDUCTASE, CHLOROPLASTIC"/>
    <property type="match status" value="1"/>
</dbReference>
<dbReference type="InterPro" id="IPR057326">
    <property type="entry name" value="KR_dom"/>
</dbReference>
<evidence type="ECO:0000256" key="1">
    <source>
        <dbReference type="ARBA" id="ARBA00006484"/>
    </source>
</evidence>
<protein>
    <submittedName>
        <fullName evidence="3">SDR family oxidoreductase</fullName>
    </submittedName>
</protein>
<dbReference type="SMART" id="SM00822">
    <property type="entry name" value="PKS_KR"/>
    <property type="match status" value="1"/>
</dbReference>
<keyword evidence="4" id="KW-1185">Reference proteome</keyword>
<gene>
    <name evidence="3" type="ORF">H8B09_10535</name>
</gene>
<dbReference type="PRINTS" id="PR00081">
    <property type="entry name" value="GDHRDH"/>
</dbReference>
<dbReference type="InterPro" id="IPR002347">
    <property type="entry name" value="SDR_fam"/>
</dbReference>
<feature type="domain" description="Ketoreductase" evidence="2">
    <location>
        <begin position="23"/>
        <end position="204"/>
    </location>
</feature>
<evidence type="ECO:0000313" key="4">
    <source>
        <dbReference type="Proteomes" id="UP000609346"/>
    </source>
</evidence>
<sequence length="275" mass="29155">MNSSLDGERQGATPTGGLLLQGKTALVTGAGSGIGRAAALNLARAGANVCLLDLIDERTEDVEKEIRSIGREAEFFDVDVSDPGRMEQAIRAAAERFGRLDVIFANAGINGTLAPIEDLTPETWDQTLGINLKGTFLTVKNAVPHMKTNGGSIIITSSINGNRKFSGFGMSAYSASKAGQVAFAKMAALELARYRIRVNAICPGGIQTNIGENTNSTKQLDKIRIPVEYPEGAQPLEHGPGRPEQVADLVLFLASEQSSHITGTEIYIDGAETLL</sequence>
<comment type="caution">
    <text evidence="3">The sequence shown here is derived from an EMBL/GenBank/DDBJ whole genome shotgun (WGS) entry which is preliminary data.</text>
</comment>
<dbReference type="CDD" id="cd05233">
    <property type="entry name" value="SDR_c"/>
    <property type="match status" value="1"/>
</dbReference>
<proteinExistence type="inferred from homology"/>
<dbReference type="PANTHER" id="PTHR42760">
    <property type="entry name" value="SHORT-CHAIN DEHYDROGENASES/REDUCTASES FAMILY MEMBER"/>
    <property type="match status" value="1"/>
</dbReference>
<dbReference type="Proteomes" id="UP000609346">
    <property type="component" value="Unassembled WGS sequence"/>
</dbReference>